<dbReference type="AlphaFoldDB" id="A0A6N3EJD7"/>
<reference evidence="2" key="1">
    <citation type="submission" date="2019-11" db="EMBL/GenBank/DDBJ databases">
        <authorList>
            <person name="Feng L."/>
        </authorList>
    </citation>
    <scope>NUCLEOTIDE SEQUENCE</scope>
    <source>
        <strain evidence="2">ECasseliflavusLFYP2</strain>
    </source>
</reference>
<accession>A0A6N3EJD7</accession>
<organism evidence="2">
    <name type="scientific">Enterococcus casseliflavus</name>
    <name type="common">Enterococcus flavescens</name>
    <dbReference type="NCBI Taxonomy" id="37734"/>
    <lineage>
        <taxon>Bacteria</taxon>
        <taxon>Bacillati</taxon>
        <taxon>Bacillota</taxon>
        <taxon>Bacilli</taxon>
        <taxon>Lactobacillales</taxon>
        <taxon>Enterococcaceae</taxon>
        <taxon>Enterococcus</taxon>
    </lineage>
</organism>
<feature type="coiled-coil region" evidence="1">
    <location>
        <begin position="29"/>
        <end position="102"/>
    </location>
</feature>
<evidence type="ECO:0000256" key="1">
    <source>
        <dbReference type="SAM" id="Coils"/>
    </source>
</evidence>
<dbReference type="RefSeq" id="WP_123834729.1">
    <property type="nucleotide sequence ID" value="NZ_CACRTX010000013.1"/>
</dbReference>
<dbReference type="SUPFAM" id="SSF57997">
    <property type="entry name" value="Tropomyosin"/>
    <property type="match status" value="1"/>
</dbReference>
<gene>
    <name evidence="2" type="ORF">ECLFYP2_03182</name>
</gene>
<dbReference type="EMBL" id="CACRTX010000013">
    <property type="protein sequence ID" value="VYU39848.1"/>
    <property type="molecule type" value="Genomic_DNA"/>
</dbReference>
<proteinExistence type="predicted"/>
<protein>
    <submittedName>
        <fullName evidence="2">Uncharacterized protein</fullName>
    </submittedName>
</protein>
<evidence type="ECO:0000313" key="2">
    <source>
        <dbReference type="EMBL" id="VYU39848.1"/>
    </source>
</evidence>
<sequence length="110" mass="12683">MTEQMWIVILPSLVTGLITYAATKTTNKTNLAETNIKNATQLYQKYEELNKGLEAKVDRLEHQIEIMKTKYEKEIAYYQSEVERLEDENEELTTKLISVENELGNLKGGI</sequence>
<name>A0A6N3EJD7_ENTCA</name>
<keyword evidence="1" id="KW-0175">Coiled coil</keyword>
<dbReference type="Gene3D" id="1.10.287.1490">
    <property type="match status" value="1"/>
</dbReference>